<dbReference type="SUPFAM" id="SSF51569">
    <property type="entry name" value="Aldolase"/>
    <property type="match status" value="1"/>
</dbReference>
<name>T1CQX0_9HELI</name>
<dbReference type="PANTHER" id="PTHR10683:SF31">
    <property type="entry name" value="TRANSALDOLASE"/>
    <property type="match status" value="1"/>
</dbReference>
<dbReference type="RefSeq" id="WP_023948329.1">
    <property type="nucleotide sequence ID" value="NZ_BASD01000018.1"/>
</dbReference>
<comment type="function">
    <text evidence="1 11">Transaldolase is important for the balance of metabolites in the pentose-phosphate pathway.</text>
</comment>
<dbReference type="Gene3D" id="3.20.20.70">
    <property type="entry name" value="Aldolase class I"/>
    <property type="match status" value="1"/>
</dbReference>
<dbReference type="NCBIfam" id="NF003026">
    <property type="entry name" value="PRK03903.1"/>
    <property type="match status" value="1"/>
</dbReference>
<evidence type="ECO:0000256" key="7">
    <source>
        <dbReference type="ARBA" id="ARBA00022679"/>
    </source>
</evidence>
<dbReference type="HAMAP" id="MF_00493">
    <property type="entry name" value="Transaldolase_2"/>
    <property type="match status" value="1"/>
</dbReference>
<evidence type="ECO:0000256" key="8">
    <source>
        <dbReference type="ARBA" id="ARBA00023126"/>
    </source>
</evidence>
<dbReference type="AlphaFoldDB" id="T1CQX0"/>
<dbReference type="InterPro" id="IPR001585">
    <property type="entry name" value="TAL/FSA"/>
</dbReference>
<sequence length="340" mass="37855">MKGKIIKDFSLWCDFIERGFLQKDFDRLISEQKFNGATSNPSIFAQAILHSASYQDEIQALKAKQYNSKQIYETLAIKDIQLVASKLNAFYIANQDSGYISIEIDPRLCDDVKASIAEGRRLYEEIGFENVMIKVPATQAGFEVMKELYASGIHINATLVFSPAQAKECARILNDSAKTSARAVISVFVSRFDTLDMTNAINTTDATNATLENPNVCAYPRLGILNAMVCYSEIEAFNNPNIRTLFASIGAKSPHIPKDFYITNLIAPHTINTAPLATIEAFWQNPSQRVIQWLDKKRALDEIAHINLGGKSLDSIYDMLLQNGLSAFKSSFQELLASLS</sequence>
<dbReference type="PIRSF" id="PIRSF036915">
    <property type="entry name" value="Trnald_Bac_Plnt"/>
    <property type="match status" value="1"/>
</dbReference>
<reference evidence="12 13" key="1">
    <citation type="journal article" date="2013" name="Genome Announc.">
        <title>Draft Genome Sequence of Helicobacter fennelliae Strain MRY12-0050, Isolated from a Bacteremia Patient.</title>
        <authorList>
            <person name="Rimbara E."/>
            <person name="Matsui M."/>
            <person name="Mori S."/>
            <person name="Suzuki S."/>
            <person name="Suzuki M."/>
            <person name="Kim H."/>
            <person name="Sekizuka T."/>
            <person name="Kuroda M."/>
            <person name="Shibayama K."/>
        </authorList>
    </citation>
    <scope>NUCLEOTIDE SEQUENCE [LARGE SCALE GENOMIC DNA]</scope>
    <source>
        <strain evidence="12 13">MRY12-0050</strain>
    </source>
</reference>
<dbReference type="Proteomes" id="UP000018143">
    <property type="component" value="Unassembled WGS sequence"/>
</dbReference>
<keyword evidence="7 11" id="KW-0808">Transferase</keyword>
<evidence type="ECO:0000313" key="12">
    <source>
        <dbReference type="EMBL" id="GAD19144.1"/>
    </source>
</evidence>
<evidence type="ECO:0000256" key="10">
    <source>
        <dbReference type="ARBA" id="ARBA00048810"/>
    </source>
</evidence>
<protein>
    <recommendedName>
        <fullName evidence="5 11">Transaldolase</fullName>
        <ecNumber evidence="5 11">2.2.1.2</ecNumber>
    </recommendedName>
</protein>
<evidence type="ECO:0000256" key="2">
    <source>
        <dbReference type="ARBA" id="ARBA00004496"/>
    </source>
</evidence>
<dbReference type="UniPathway" id="UPA00115">
    <property type="reaction ID" value="UER00414"/>
</dbReference>
<evidence type="ECO:0000256" key="1">
    <source>
        <dbReference type="ARBA" id="ARBA00003518"/>
    </source>
</evidence>
<dbReference type="InterPro" id="IPR004732">
    <property type="entry name" value="Transaldolase_2"/>
</dbReference>
<evidence type="ECO:0000256" key="6">
    <source>
        <dbReference type="ARBA" id="ARBA00022490"/>
    </source>
</evidence>
<dbReference type="EC" id="2.2.1.2" evidence="5 11"/>
<gene>
    <name evidence="11" type="primary">tal</name>
    <name evidence="12" type="ORF">HFN_0275</name>
</gene>
<comment type="pathway">
    <text evidence="3 11">Carbohydrate degradation; pentose phosphate pathway; D-glyceraldehyde 3-phosphate and beta-D-fructose 6-phosphate from D-ribose 5-phosphate and D-xylulose 5-phosphate (non-oxidative stage): step 2/3.</text>
</comment>
<keyword evidence="8 11" id="KW-0570">Pentose shunt</keyword>
<evidence type="ECO:0000256" key="9">
    <source>
        <dbReference type="ARBA" id="ARBA00023270"/>
    </source>
</evidence>
<evidence type="ECO:0000256" key="3">
    <source>
        <dbReference type="ARBA" id="ARBA00004857"/>
    </source>
</evidence>
<dbReference type="InterPro" id="IPR013785">
    <property type="entry name" value="Aldolase_TIM"/>
</dbReference>
<evidence type="ECO:0000313" key="13">
    <source>
        <dbReference type="Proteomes" id="UP000018143"/>
    </source>
</evidence>
<dbReference type="GO" id="GO:0004801">
    <property type="term" value="F:transaldolase activity"/>
    <property type="evidence" value="ECO:0007669"/>
    <property type="project" value="UniProtKB-UniRule"/>
</dbReference>
<comment type="catalytic activity">
    <reaction evidence="10 11">
        <text>D-sedoheptulose 7-phosphate + D-glyceraldehyde 3-phosphate = D-erythrose 4-phosphate + beta-D-fructose 6-phosphate</text>
        <dbReference type="Rhea" id="RHEA:17053"/>
        <dbReference type="ChEBI" id="CHEBI:16897"/>
        <dbReference type="ChEBI" id="CHEBI:57483"/>
        <dbReference type="ChEBI" id="CHEBI:57634"/>
        <dbReference type="ChEBI" id="CHEBI:59776"/>
        <dbReference type="EC" id="2.2.1.2"/>
    </reaction>
</comment>
<keyword evidence="6 11" id="KW-0963">Cytoplasm</keyword>
<dbReference type="NCBIfam" id="TIGR00876">
    <property type="entry name" value="tal_mycobact"/>
    <property type="match status" value="1"/>
</dbReference>
<dbReference type="EMBL" id="BASD01000018">
    <property type="protein sequence ID" value="GAD19144.1"/>
    <property type="molecule type" value="Genomic_DNA"/>
</dbReference>
<dbReference type="PANTHER" id="PTHR10683">
    <property type="entry name" value="TRANSALDOLASE"/>
    <property type="match status" value="1"/>
</dbReference>
<proteinExistence type="inferred from homology"/>
<dbReference type="Pfam" id="PF00923">
    <property type="entry name" value="TAL_FSA"/>
    <property type="match status" value="1"/>
</dbReference>
<dbReference type="OrthoDB" id="9809101at2"/>
<comment type="subcellular location">
    <subcellularLocation>
        <location evidence="2 11">Cytoplasm</location>
    </subcellularLocation>
</comment>
<feature type="active site" description="Schiff-base intermediate with substrate" evidence="11">
    <location>
        <position position="134"/>
    </location>
</feature>
<dbReference type="PROSITE" id="PS01054">
    <property type="entry name" value="TRANSALDOLASE_1"/>
    <property type="match status" value="1"/>
</dbReference>
<dbReference type="eggNOG" id="COG0176">
    <property type="taxonomic scope" value="Bacteria"/>
</dbReference>
<comment type="caution">
    <text evidence="12">The sequence shown here is derived from an EMBL/GenBank/DDBJ whole genome shotgun (WGS) entry which is preliminary data.</text>
</comment>
<dbReference type="GO" id="GO:0005737">
    <property type="term" value="C:cytoplasm"/>
    <property type="evidence" value="ECO:0007669"/>
    <property type="project" value="UniProtKB-SubCell"/>
</dbReference>
<dbReference type="InterPro" id="IPR018225">
    <property type="entry name" value="Transaldolase_AS"/>
</dbReference>
<keyword evidence="13" id="KW-1185">Reference proteome</keyword>
<accession>T1CQX0</accession>
<evidence type="ECO:0000256" key="5">
    <source>
        <dbReference type="ARBA" id="ARBA00013151"/>
    </source>
</evidence>
<dbReference type="STRING" id="1325130.HFN_0275"/>
<dbReference type="GO" id="GO:0006098">
    <property type="term" value="P:pentose-phosphate shunt"/>
    <property type="evidence" value="ECO:0007669"/>
    <property type="project" value="UniProtKB-UniRule"/>
</dbReference>
<evidence type="ECO:0000256" key="11">
    <source>
        <dbReference type="HAMAP-Rule" id="MF_00493"/>
    </source>
</evidence>
<evidence type="ECO:0000256" key="4">
    <source>
        <dbReference type="ARBA" id="ARBA00008426"/>
    </source>
</evidence>
<organism evidence="12 13">
    <name type="scientific">Helicobacter fennelliae MRY12-0050</name>
    <dbReference type="NCBI Taxonomy" id="1325130"/>
    <lineage>
        <taxon>Bacteria</taxon>
        <taxon>Pseudomonadati</taxon>
        <taxon>Campylobacterota</taxon>
        <taxon>Epsilonproteobacteria</taxon>
        <taxon>Campylobacterales</taxon>
        <taxon>Helicobacteraceae</taxon>
        <taxon>Helicobacter</taxon>
    </lineage>
</organism>
<keyword evidence="9 11" id="KW-0704">Schiff base</keyword>
<comment type="similarity">
    <text evidence="4 11">Belongs to the transaldolase family. Type 2 subfamily.</text>
</comment>
<dbReference type="GO" id="GO:0005975">
    <property type="term" value="P:carbohydrate metabolic process"/>
    <property type="evidence" value="ECO:0007669"/>
    <property type="project" value="InterPro"/>
</dbReference>